<accession>A0A199VKT3</accession>
<evidence type="ECO:0000259" key="2">
    <source>
        <dbReference type="Pfam" id="PF12776"/>
    </source>
</evidence>
<dbReference type="STRING" id="4615.A0A199VKT3"/>
<feature type="non-terminal residue" evidence="3">
    <location>
        <position position="381"/>
    </location>
</feature>
<evidence type="ECO:0000313" key="3">
    <source>
        <dbReference type="EMBL" id="OAY77491.1"/>
    </source>
</evidence>
<dbReference type="InterPro" id="IPR024752">
    <property type="entry name" value="Myb/SANT-like_dom"/>
</dbReference>
<reference evidence="3 4" key="1">
    <citation type="journal article" date="2016" name="DNA Res.">
        <title>The draft genome of MD-2 pineapple using hybrid error correction of long reads.</title>
        <authorList>
            <person name="Redwan R.M."/>
            <person name="Saidin A."/>
            <person name="Kumar S.V."/>
        </authorList>
    </citation>
    <scope>NUCLEOTIDE SEQUENCE [LARGE SCALE GENOMIC DNA]</scope>
    <source>
        <strain evidence="4">cv. MD2</strain>
        <tissue evidence="3">Leaf</tissue>
    </source>
</reference>
<gene>
    <name evidence="3" type="ORF">ACMD2_25623</name>
</gene>
<dbReference type="AlphaFoldDB" id="A0A199VKT3"/>
<evidence type="ECO:0000313" key="4">
    <source>
        <dbReference type="Proteomes" id="UP000092600"/>
    </source>
</evidence>
<organism evidence="3 4">
    <name type="scientific">Ananas comosus</name>
    <name type="common">Pineapple</name>
    <name type="synonym">Ananas ananas</name>
    <dbReference type="NCBI Taxonomy" id="4615"/>
    <lineage>
        <taxon>Eukaryota</taxon>
        <taxon>Viridiplantae</taxon>
        <taxon>Streptophyta</taxon>
        <taxon>Embryophyta</taxon>
        <taxon>Tracheophyta</taxon>
        <taxon>Spermatophyta</taxon>
        <taxon>Magnoliopsida</taxon>
        <taxon>Liliopsida</taxon>
        <taxon>Poales</taxon>
        <taxon>Bromeliaceae</taxon>
        <taxon>Bromelioideae</taxon>
        <taxon>Ananas</taxon>
    </lineage>
</organism>
<feature type="domain" description="Myb/SANT-like" evidence="2">
    <location>
        <begin position="54"/>
        <end position="140"/>
    </location>
</feature>
<dbReference type="PANTHER" id="PTHR46929">
    <property type="entry name" value="EXPRESSED PROTEIN"/>
    <property type="match status" value="1"/>
</dbReference>
<sequence>CEAVCDASSQQGIVLIVIDEVVATCLTCGDEQLFNMKIQKERITASKRGTQNKRWSSIIDDFLIPFLVEQAQEGLRVDKGFKRQAYVAAAKAVNERFNTSFDPCNVENHMRTLRTRYNEIKKCRDLSGTGWNEEQKVITLDGPAYHSYVQAHPRALEFLNRPIKHYDALYIICCDYHPKTNDNQVEEGRCVYGGGDKDQAESNQGEGSELPVNDGPSSSSSKGGAKRARISDDYYLSQLVTIVGALAEAIKKSTVHWSQNLYEKIEEIEGYNDKVIESAFDYLYEDEKRARLFMAKNCNMRRAWLERYKIDNNITSELLKIVIGKYCYSSGHYINTTTLIFVLSPPIHIKWRRHMGVATDTESLAATYSCRHRYGIIGDDI</sequence>
<dbReference type="Proteomes" id="UP000092600">
    <property type="component" value="Unassembled WGS sequence"/>
</dbReference>
<protein>
    <recommendedName>
        <fullName evidence="2">Myb/SANT-like domain-containing protein</fullName>
    </recommendedName>
</protein>
<feature type="region of interest" description="Disordered" evidence="1">
    <location>
        <begin position="190"/>
        <end position="225"/>
    </location>
</feature>
<feature type="non-terminal residue" evidence="3">
    <location>
        <position position="1"/>
    </location>
</feature>
<name>A0A199VKT3_ANACO</name>
<dbReference type="Pfam" id="PF12776">
    <property type="entry name" value="Myb_DNA-bind_3"/>
    <property type="match status" value="1"/>
</dbReference>
<proteinExistence type="predicted"/>
<dbReference type="EMBL" id="LSRQ01001523">
    <property type="protein sequence ID" value="OAY77491.1"/>
    <property type="molecule type" value="Genomic_DNA"/>
</dbReference>
<dbReference type="PANTHER" id="PTHR46929:SF23">
    <property type="entry name" value="L10-INTERACTING MYB DOMAIN-CONTAINING PROTEIN-LIKE"/>
    <property type="match status" value="1"/>
</dbReference>
<evidence type="ECO:0000256" key="1">
    <source>
        <dbReference type="SAM" id="MobiDB-lite"/>
    </source>
</evidence>
<comment type="caution">
    <text evidence="3">The sequence shown here is derived from an EMBL/GenBank/DDBJ whole genome shotgun (WGS) entry which is preliminary data.</text>
</comment>